<gene>
    <name evidence="1" type="ORF">GOP47_0010523</name>
</gene>
<accession>A0A9D4UW65</accession>
<evidence type="ECO:0000313" key="2">
    <source>
        <dbReference type="Proteomes" id="UP000886520"/>
    </source>
</evidence>
<keyword evidence="2" id="KW-1185">Reference proteome</keyword>
<evidence type="ECO:0008006" key="3">
    <source>
        <dbReference type="Google" id="ProtNLM"/>
    </source>
</evidence>
<name>A0A9D4UW65_ADICA</name>
<dbReference type="Proteomes" id="UP000886520">
    <property type="component" value="Chromosome 10"/>
</dbReference>
<evidence type="ECO:0000313" key="1">
    <source>
        <dbReference type="EMBL" id="KAI5074562.1"/>
    </source>
</evidence>
<sequence length="264" mass="29344">MSPVAPPISPCIAPMLSPLTISPNNSAAVLEELSSSIQGVASSPSNFVLHRTQCYCLARSYALAVDHVTQQLRCDGSVVLDLQPCLSELHHAMIQGHKFLQDCSFQDGWVRKALILAFTSEVQDVCLHDLEDDCLQLINALKHDITDWEHQLSQEDLPTNLQEEVMAQCYLARYLLQKLENESIVGASNDSLLECLWVDPLQFTIKQSIGHGAFATVHEVEWFGQRFAQKEFFGVDESFLGKEAAVQASLRFQVIALKEVAACE</sequence>
<dbReference type="EMBL" id="JABFUD020000010">
    <property type="protein sequence ID" value="KAI5074562.1"/>
    <property type="molecule type" value="Genomic_DNA"/>
</dbReference>
<dbReference type="AlphaFoldDB" id="A0A9D4UW65"/>
<reference evidence="1" key="1">
    <citation type="submission" date="2021-01" db="EMBL/GenBank/DDBJ databases">
        <title>Adiantum capillus-veneris genome.</title>
        <authorList>
            <person name="Fang Y."/>
            <person name="Liao Q."/>
        </authorList>
    </citation>
    <scope>NUCLEOTIDE SEQUENCE</scope>
    <source>
        <strain evidence="1">H3</strain>
        <tissue evidence="1">Leaf</tissue>
    </source>
</reference>
<protein>
    <recommendedName>
        <fullName evidence="3">Protein kinase domain-containing protein</fullName>
    </recommendedName>
</protein>
<organism evidence="1 2">
    <name type="scientific">Adiantum capillus-veneris</name>
    <name type="common">Maidenhair fern</name>
    <dbReference type="NCBI Taxonomy" id="13818"/>
    <lineage>
        <taxon>Eukaryota</taxon>
        <taxon>Viridiplantae</taxon>
        <taxon>Streptophyta</taxon>
        <taxon>Embryophyta</taxon>
        <taxon>Tracheophyta</taxon>
        <taxon>Polypodiopsida</taxon>
        <taxon>Polypodiidae</taxon>
        <taxon>Polypodiales</taxon>
        <taxon>Pteridineae</taxon>
        <taxon>Pteridaceae</taxon>
        <taxon>Vittarioideae</taxon>
        <taxon>Adiantum</taxon>
    </lineage>
</organism>
<dbReference type="OrthoDB" id="4062651at2759"/>
<proteinExistence type="predicted"/>
<comment type="caution">
    <text evidence="1">The sequence shown here is derived from an EMBL/GenBank/DDBJ whole genome shotgun (WGS) entry which is preliminary data.</text>
</comment>